<evidence type="ECO:0000313" key="3">
    <source>
        <dbReference type="Proteomes" id="UP001215598"/>
    </source>
</evidence>
<evidence type="ECO:0000256" key="1">
    <source>
        <dbReference type="SAM" id="MobiDB-lite"/>
    </source>
</evidence>
<dbReference type="Proteomes" id="UP001215598">
    <property type="component" value="Unassembled WGS sequence"/>
</dbReference>
<sequence>MSPRTPRYAKLDAQQMETEDGWKLPNAYMCYRSWVNGAKRFSHTNSQAERSKLIGAEWSAMTKNEKRQWKNRYMPAVRKNLLAARSKALTASDAQPSPLHESLAASYYRAPRQRGIRKKGRAYPPSVEVPRSQTRSPPAPDPHFSADTGSTPSNYAESPAATSSTDVSVNDEHWFPSMSPDVGTSSGTMAAESLDEKDLFREWCTFSDSED</sequence>
<proteinExistence type="predicted"/>
<dbReference type="AlphaFoldDB" id="A0AAD7NWM1"/>
<gene>
    <name evidence="2" type="ORF">B0H16DRAFT_1502239</name>
</gene>
<evidence type="ECO:0000313" key="2">
    <source>
        <dbReference type="EMBL" id="KAJ7778106.1"/>
    </source>
</evidence>
<dbReference type="SUPFAM" id="SSF47095">
    <property type="entry name" value="HMG-box"/>
    <property type="match status" value="1"/>
</dbReference>
<feature type="region of interest" description="Disordered" evidence="1">
    <location>
        <begin position="110"/>
        <end position="194"/>
    </location>
</feature>
<dbReference type="EMBL" id="JARKIB010000007">
    <property type="protein sequence ID" value="KAJ7778106.1"/>
    <property type="molecule type" value="Genomic_DNA"/>
</dbReference>
<reference evidence="2" key="1">
    <citation type="submission" date="2023-03" db="EMBL/GenBank/DDBJ databases">
        <title>Massive genome expansion in bonnet fungi (Mycena s.s.) driven by repeated elements and novel gene families across ecological guilds.</title>
        <authorList>
            <consortium name="Lawrence Berkeley National Laboratory"/>
            <person name="Harder C.B."/>
            <person name="Miyauchi S."/>
            <person name="Viragh M."/>
            <person name="Kuo A."/>
            <person name="Thoen E."/>
            <person name="Andreopoulos B."/>
            <person name="Lu D."/>
            <person name="Skrede I."/>
            <person name="Drula E."/>
            <person name="Henrissat B."/>
            <person name="Morin E."/>
            <person name="Kohler A."/>
            <person name="Barry K."/>
            <person name="LaButti K."/>
            <person name="Morin E."/>
            <person name="Salamov A."/>
            <person name="Lipzen A."/>
            <person name="Mereny Z."/>
            <person name="Hegedus B."/>
            <person name="Baldrian P."/>
            <person name="Stursova M."/>
            <person name="Weitz H."/>
            <person name="Taylor A."/>
            <person name="Grigoriev I.V."/>
            <person name="Nagy L.G."/>
            <person name="Martin F."/>
            <person name="Kauserud H."/>
        </authorList>
    </citation>
    <scope>NUCLEOTIDE SEQUENCE</scope>
    <source>
        <strain evidence="2">CBHHK182m</strain>
    </source>
</reference>
<accession>A0AAD7NWM1</accession>
<organism evidence="2 3">
    <name type="scientific">Mycena metata</name>
    <dbReference type="NCBI Taxonomy" id="1033252"/>
    <lineage>
        <taxon>Eukaryota</taxon>
        <taxon>Fungi</taxon>
        <taxon>Dikarya</taxon>
        <taxon>Basidiomycota</taxon>
        <taxon>Agaricomycotina</taxon>
        <taxon>Agaricomycetes</taxon>
        <taxon>Agaricomycetidae</taxon>
        <taxon>Agaricales</taxon>
        <taxon>Marasmiineae</taxon>
        <taxon>Mycenaceae</taxon>
        <taxon>Mycena</taxon>
    </lineage>
</organism>
<protein>
    <submittedName>
        <fullName evidence="2">Uncharacterized protein</fullName>
    </submittedName>
</protein>
<dbReference type="InterPro" id="IPR036910">
    <property type="entry name" value="HMG_box_dom_sf"/>
</dbReference>
<dbReference type="Gene3D" id="1.10.30.10">
    <property type="entry name" value="High mobility group box domain"/>
    <property type="match status" value="1"/>
</dbReference>
<keyword evidence="3" id="KW-1185">Reference proteome</keyword>
<name>A0AAD7NWM1_9AGAR</name>
<feature type="compositionally biased region" description="Polar residues" evidence="1">
    <location>
        <begin position="147"/>
        <end position="168"/>
    </location>
</feature>
<feature type="compositionally biased region" description="Basic residues" evidence="1">
    <location>
        <begin position="111"/>
        <end position="121"/>
    </location>
</feature>
<comment type="caution">
    <text evidence="2">The sequence shown here is derived from an EMBL/GenBank/DDBJ whole genome shotgun (WGS) entry which is preliminary data.</text>
</comment>